<reference evidence="2" key="1">
    <citation type="submission" date="2025-08" db="UniProtKB">
        <authorList>
            <consortium name="RefSeq"/>
        </authorList>
    </citation>
    <scope>IDENTIFICATION</scope>
</reference>
<protein>
    <submittedName>
        <fullName evidence="2">Uncharacterized protein LOC110773085 isoform X2</fullName>
    </submittedName>
</protein>
<evidence type="ECO:0000313" key="2">
    <source>
        <dbReference type="RefSeq" id="XP_021833274.1"/>
    </source>
</evidence>
<name>A0A6P5U2D9_PRUAV</name>
<dbReference type="GeneID" id="110773085"/>
<keyword evidence="1" id="KW-1185">Reference proteome</keyword>
<dbReference type="Proteomes" id="UP000515124">
    <property type="component" value="Unplaced"/>
</dbReference>
<dbReference type="RefSeq" id="XP_021833274.1">
    <property type="nucleotide sequence ID" value="XM_021977582.1"/>
</dbReference>
<organism evidence="1 2">
    <name type="scientific">Prunus avium</name>
    <name type="common">Cherry</name>
    <name type="synonym">Cerasus avium</name>
    <dbReference type="NCBI Taxonomy" id="42229"/>
    <lineage>
        <taxon>Eukaryota</taxon>
        <taxon>Viridiplantae</taxon>
        <taxon>Streptophyta</taxon>
        <taxon>Embryophyta</taxon>
        <taxon>Tracheophyta</taxon>
        <taxon>Spermatophyta</taxon>
        <taxon>Magnoliopsida</taxon>
        <taxon>eudicotyledons</taxon>
        <taxon>Gunneridae</taxon>
        <taxon>Pentapetalae</taxon>
        <taxon>rosids</taxon>
        <taxon>fabids</taxon>
        <taxon>Rosales</taxon>
        <taxon>Rosaceae</taxon>
        <taxon>Amygdaloideae</taxon>
        <taxon>Amygdaleae</taxon>
        <taxon>Prunus</taxon>
    </lineage>
</organism>
<accession>A0A6P5U2D9</accession>
<proteinExistence type="predicted"/>
<sequence length="105" mass="11206">MIDGSDAVSKMAFESNGPEVLGVRLQEDKETRNSILSVFRKMRNSLMARSFGYCSGEILGALNPRVRLRHPSGGFSGTVADSNGKRFICGFAVGAVVDLHNADGG</sequence>
<gene>
    <name evidence="2" type="primary">LOC110773085</name>
</gene>
<dbReference type="AlphaFoldDB" id="A0A6P5U2D9"/>
<evidence type="ECO:0000313" key="1">
    <source>
        <dbReference type="Proteomes" id="UP000515124"/>
    </source>
</evidence>